<protein>
    <submittedName>
        <fullName evidence="1">Uncharacterized protein</fullName>
    </submittedName>
</protein>
<dbReference type="Proteomes" id="UP000670092">
    <property type="component" value="Unassembled WGS sequence"/>
</dbReference>
<dbReference type="AlphaFoldDB" id="A0A8H8D5L8"/>
<comment type="caution">
    <text evidence="1">The sequence shown here is derived from an EMBL/GenBank/DDBJ whole genome shotgun (WGS) entry which is preliminary data.</text>
</comment>
<accession>A0A8H8D5L8</accession>
<proteinExistence type="predicted"/>
<evidence type="ECO:0000313" key="1">
    <source>
        <dbReference type="EMBL" id="KAG5302581.1"/>
    </source>
</evidence>
<reference evidence="1 2" key="1">
    <citation type="submission" date="2021-01" db="EMBL/GenBank/DDBJ databases">
        <title>Chromosome-level genome assembly of a human fungal pathogen reveals clustering of transcriptionally co-regulated genes.</title>
        <authorList>
            <person name="Voorhies M."/>
            <person name="Cohen S."/>
            <person name="Shea T.P."/>
            <person name="Petrus S."/>
            <person name="Munoz J.F."/>
            <person name="Poplawski S."/>
            <person name="Goldman W.E."/>
            <person name="Michael T."/>
            <person name="Cuomo C.A."/>
            <person name="Sil A."/>
            <person name="Beyhan S."/>
        </authorList>
    </citation>
    <scope>NUCLEOTIDE SEQUENCE [LARGE SCALE GENOMIC DNA]</scope>
    <source>
        <strain evidence="1 2">G184AR</strain>
    </source>
</reference>
<organism evidence="1 2">
    <name type="scientific">Ajellomyces capsulatus</name>
    <name type="common">Darling's disease fungus</name>
    <name type="synonym">Histoplasma capsulatum</name>
    <dbReference type="NCBI Taxonomy" id="5037"/>
    <lineage>
        <taxon>Eukaryota</taxon>
        <taxon>Fungi</taxon>
        <taxon>Dikarya</taxon>
        <taxon>Ascomycota</taxon>
        <taxon>Pezizomycotina</taxon>
        <taxon>Eurotiomycetes</taxon>
        <taxon>Eurotiomycetidae</taxon>
        <taxon>Onygenales</taxon>
        <taxon>Ajellomycetaceae</taxon>
        <taxon>Histoplasma</taxon>
    </lineage>
</organism>
<gene>
    <name evidence="1" type="ORF">I7I52_00269</name>
</gene>
<sequence>MCVSSKLPPSFNSFHSFTIYRKAQSLYPPSSQSHPSSPSPSPFSFHSPFLVPPCPPLNLRKAALPVFLQPRQPLLQLVLHILLVQALRPIDLRLPS</sequence>
<dbReference type="VEuPathDB" id="FungiDB:I7I52_00269"/>
<dbReference type="EMBL" id="JAEVHI010000001">
    <property type="protein sequence ID" value="KAG5302581.1"/>
    <property type="molecule type" value="Genomic_DNA"/>
</dbReference>
<evidence type="ECO:0000313" key="2">
    <source>
        <dbReference type="Proteomes" id="UP000670092"/>
    </source>
</evidence>
<name>A0A8H8D5L8_AJECA</name>